<dbReference type="RefSeq" id="WP_408168861.1">
    <property type="nucleotide sequence ID" value="NZ_JAQQFR010000009.1"/>
</dbReference>
<evidence type="ECO:0000313" key="2">
    <source>
        <dbReference type="Proteomes" id="UP001629214"/>
    </source>
</evidence>
<protein>
    <submittedName>
        <fullName evidence="1">Uncharacterized protein</fullName>
    </submittedName>
</protein>
<dbReference type="Proteomes" id="UP001629214">
    <property type="component" value="Unassembled WGS sequence"/>
</dbReference>
<comment type="caution">
    <text evidence="1">The sequence shown here is derived from an EMBL/GenBank/DDBJ whole genome shotgun (WGS) entry which is preliminary data.</text>
</comment>
<reference evidence="1 2" key="1">
    <citation type="journal article" date="2024" name="Chem. Sci.">
        <title>Discovery of megapolipeptins by genome mining of a Burkholderiales bacteria collection.</title>
        <authorList>
            <person name="Paulo B.S."/>
            <person name="Recchia M.J.J."/>
            <person name="Lee S."/>
            <person name="Fergusson C.H."/>
            <person name="Romanowski S.B."/>
            <person name="Hernandez A."/>
            <person name="Krull N."/>
            <person name="Liu D.Y."/>
            <person name="Cavanagh H."/>
            <person name="Bos A."/>
            <person name="Gray C.A."/>
            <person name="Murphy B.T."/>
            <person name="Linington R.G."/>
            <person name="Eustaquio A.S."/>
        </authorList>
    </citation>
    <scope>NUCLEOTIDE SEQUENCE [LARGE SCALE GENOMIC DNA]</scope>
    <source>
        <strain evidence="1 2">RL21-008-BIB-B</strain>
    </source>
</reference>
<organism evidence="1 2">
    <name type="scientific">Herbaspirillum rhizosphaerae</name>
    <dbReference type="NCBI Taxonomy" id="346179"/>
    <lineage>
        <taxon>Bacteria</taxon>
        <taxon>Pseudomonadati</taxon>
        <taxon>Pseudomonadota</taxon>
        <taxon>Betaproteobacteria</taxon>
        <taxon>Burkholderiales</taxon>
        <taxon>Oxalobacteraceae</taxon>
        <taxon>Herbaspirillum</taxon>
    </lineage>
</organism>
<name>A0ABW8ZB73_9BURK</name>
<dbReference type="EMBL" id="JAQQFR010000009">
    <property type="protein sequence ID" value="MFL9879770.1"/>
    <property type="molecule type" value="Genomic_DNA"/>
</dbReference>
<accession>A0ABW8ZB73</accession>
<evidence type="ECO:0000313" key="1">
    <source>
        <dbReference type="EMBL" id="MFL9879770.1"/>
    </source>
</evidence>
<keyword evidence="2" id="KW-1185">Reference proteome</keyword>
<gene>
    <name evidence="1" type="ORF">PQR63_15325</name>
</gene>
<sequence length="189" mass="21069">MHTKKRPLRVIKGGLEADKKREYKRLHPAVQIRHAYATPNVEAEEVRVLNSLRLVGGTEVKGPGRKTFDIPVGDAINLVGASCETRRRRAVNAIFSFEVSQGVTVLSLIEEFRFNMTAPANRQQELDYMLRNGTIFDMLLSMGISIITAGEEQGLDVSAYATVFKPARLLRYLPKLKEYGDILPGLALA</sequence>
<proteinExistence type="predicted"/>